<name>A0AAV0X983_9HEMI</name>
<comment type="caution">
    <text evidence="2">The sequence shown here is derived from an EMBL/GenBank/DDBJ whole genome shotgun (WGS) entry which is preliminary data.</text>
</comment>
<protein>
    <submittedName>
        <fullName evidence="2">Uncharacterized protein</fullName>
    </submittedName>
</protein>
<evidence type="ECO:0000313" key="2">
    <source>
        <dbReference type="EMBL" id="CAI6365044.1"/>
    </source>
</evidence>
<gene>
    <name evidence="2" type="ORF">MEUPH1_LOCUS19799</name>
</gene>
<feature type="compositionally biased region" description="Polar residues" evidence="1">
    <location>
        <begin position="24"/>
        <end position="44"/>
    </location>
</feature>
<keyword evidence="3" id="KW-1185">Reference proteome</keyword>
<reference evidence="2 3" key="1">
    <citation type="submission" date="2023-01" db="EMBL/GenBank/DDBJ databases">
        <authorList>
            <person name="Whitehead M."/>
        </authorList>
    </citation>
    <scope>NUCLEOTIDE SEQUENCE [LARGE SCALE GENOMIC DNA]</scope>
</reference>
<evidence type="ECO:0000313" key="3">
    <source>
        <dbReference type="Proteomes" id="UP001160148"/>
    </source>
</evidence>
<sequence length="123" mass="13770">MGNHRAGVHRKNSKKSNTPPPVKVQTSRQLRQRNPPSSSNQQTRNEPKSPTPSSVSINSEDSWDSNESILSNSLTQESNLHQGVKTIQKNPASTSDKNHVSNKTQANTNFSEDYQKIHFNHQP</sequence>
<dbReference type="EMBL" id="CARXXK010000004">
    <property type="protein sequence ID" value="CAI6365044.1"/>
    <property type="molecule type" value="Genomic_DNA"/>
</dbReference>
<feature type="compositionally biased region" description="Basic residues" evidence="1">
    <location>
        <begin position="1"/>
        <end position="14"/>
    </location>
</feature>
<dbReference type="AlphaFoldDB" id="A0AAV0X983"/>
<feature type="compositionally biased region" description="Polar residues" evidence="1">
    <location>
        <begin position="51"/>
        <end position="112"/>
    </location>
</feature>
<proteinExistence type="predicted"/>
<feature type="region of interest" description="Disordered" evidence="1">
    <location>
        <begin position="1"/>
        <end position="123"/>
    </location>
</feature>
<organism evidence="2 3">
    <name type="scientific">Macrosiphum euphorbiae</name>
    <name type="common">potato aphid</name>
    <dbReference type="NCBI Taxonomy" id="13131"/>
    <lineage>
        <taxon>Eukaryota</taxon>
        <taxon>Metazoa</taxon>
        <taxon>Ecdysozoa</taxon>
        <taxon>Arthropoda</taxon>
        <taxon>Hexapoda</taxon>
        <taxon>Insecta</taxon>
        <taxon>Pterygota</taxon>
        <taxon>Neoptera</taxon>
        <taxon>Paraneoptera</taxon>
        <taxon>Hemiptera</taxon>
        <taxon>Sternorrhyncha</taxon>
        <taxon>Aphidomorpha</taxon>
        <taxon>Aphidoidea</taxon>
        <taxon>Aphididae</taxon>
        <taxon>Macrosiphini</taxon>
        <taxon>Macrosiphum</taxon>
    </lineage>
</organism>
<evidence type="ECO:0000256" key="1">
    <source>
        <dbReference type="SAM" id="MobiDB-lite"/>
    </source>
</evidence>
<dbReference type="Proteomes" id="UP001160148">
    <property type="component" value="Unassembled WGS sequence"/>
</dbReference>
<accession>A0AAV0X983</accession>